<gene>
    <name evidence="1" type="ORF">ACFPEL_15395</name>
</gene>
<organism evidence="1 2">
    <name type="scientific">Actinomycetospora chibensis</name>
    <dbReference type="NCBI Taxonomy" id="663606"/>
    <lineage>
        <taxon>Bacteria</taxon>
        <taxon>Bacillati</taxon>
        <taxon>Actinomycetota</taxon>
        <taxon>Actinomycetes</taxon>
        <taxon>Pseudonocardiales</taxon>
        <taxon>Pseudonocardiaceae</taxon>
        <taxon>Actinomycetospora</taxon>
    </lineage>
</organism>
<evidence type="ECO:0000313" key="1">
    <source>
        <dbReference type="EMBL" id="MFC4833798.1"/>
    </source>
</evidence>
<dbReference type="Proteomes" id="UP001595909">
    <property type="component" value="Unassembled WGS sequence"/>
</dbReference>
<evidence type="ECO:0000313" key="2">
    <source>
        <dbReference type="Proteomes" id="UP001595909"/>
    </source>
</evidence>
<evidence type="ECO:0008006" key="3">
    <source>
        <dbReference type="Google" id="ProtNLM"/>
    </source>
</evidence>
<dbReference type="EMBL" id="JBHSIM010000034">
    <property type="protein sequence ID" value="MFC4833798.1"/>
    <property type="molecule type" value="Genomic_DNA"/>
</dbReference>
<accession>A0ABV9RJ63</accession>
<comment type="caution">
    <text evidence="1">The sequence shown here is derived from an EMBL/GenBank/DDBJ whole genome shotgun (WGS) entry which is preliminary data.</text>
</comment>
<sequence length="278" mass="30815">MSEPDAEEFHALRREPDPIIRGRRATELLALYQQRSTELARLRRAAIEEARDQLGGSYTEVAKAFGLTKGRITQIRQTAPVPERAFYGVGPITIAIPGRVFPGRRDLVIASEDDETADIMTAELHRLAFHSERYRVDPEQPWTPAGDAVVICGPVSAPVGGELLARDPVLSFVQLEGGRWVLERRDTGEQFASPIDDDRHDERDVAYLARHQGDDHVIVHLAGVHALGSIAAATHLAAGLQETWREMGETSFSMVVRGTFEDQKPTRVDVLAGPIRWS</sequence>
<keyword evidence="2" id="KW-1185">Reference proteome</keyword>
<name>A0ABV9RJ63_9PSEU</name>
<reference evidence="2" key="1">
    <citation type="journal article" date="2019" name="Int. J. Syst. Evol. Microbiol.">
        <title>The Global Catalogue of Microorganisms (GCM) 10K type strain sequencing project: providing services to taxonomists for standard genome sequencing and annotation.</title>
        <authorList>
            <consortium name="The Broad Institute Genomics Platform"/>
            <consortium name="The Broad Institute Genome Sequencing Center for Infectious Disease"/>
            <person name="Wu L."/>
            <person name="Ma J."/>
        </authorList>
    </citation>
    <scope>NUCLEOTIDE SEQUENCE [LARGE SCALE GENOMIC DNA]</scope>
    <source>
        <strain evidence="2">CCUG 50347</strain>
    </source>
</reference>
<dbReference type="RefSeq" id="WP_274188604.1">
    <property type="nucleotide sequence ID" value="NZ_BAABHN010000034.1"/>
</dbReference>
<protein>
    <recommendedName>
        <fullName evidence="3">Sigma-70 family RNA polymerase sigma factor</fullName>
    </recommendedName>
</protein>
<proteinExistence type="predicted"/>